<proteinExistence type="predicted"/>
<reference evidence="1 2" key="1">
    <citation type="submission" date="2016-08" db="EMBL/GenBank/DDBJ databases">
        <title>Identification and validation of antigenic proteins from Pajaroellobacter abortibovis using de-novo genome sequence assembly and reverse vaccinology.</title>
        <authorList>
            <person name="Welly B.T."/>
            <person name="Miller M.R."/>
            <person name="Stott J.L."/>
            <person name="Blanchard M.T."/>
            <person name="Islas-Trejo A.D."/>
            <person name="O'Rourke S.M."/>
            <person name="Young A.E."/>
            <person name="Medrano J.F."/>
            <person name="Van Eenennaam A.L."/>
        </authorList>
    </citation>
    <scope>NUCLEOTIDE SEQUENCE [LARGE SCALE GENOMIC DNA]</scope>
    <source>
        <strain evidence="1 2">BTF92-0548A/99-0131</strain>
    </source>
</reference>
<dbReference type="KEGG" id="pabo:BCY86_01710"/>
<evidence type="ECO:0008006" key="3">
    <source>
        <dbReference type="Google" id="ProtNLM"/>
    </source>
</evidence>
<dbReference type="InterPro" id="IPR027417">
    <property type="entry name" value="P-loop_NTPase"/>
</dbReference>
<organism evidence="1 2">
    <name type="scientific">Pajaroellobacter abortibovis</name>
    <dbReference type="NCBI Taxonomy" id="1882918"/>
    <lineage>
        <taxon>Bacteria</taxon>
        <taxon>Pseudomonadati</taxon>
        <taxon>Myxococcota</taxon>
        <taxon>Polyangia</taxon>
        <taxon>Polyangiales</taxon>
        <taxon>Polyangiaceae</taxon>
    </lineage>
</organism>
<dbReference type="SUPFAM" id="SSF52540">
    <property type="entry name" value="P-loop containing nucleoside triphosphate hydrolases"/>
    <property type="match status" value="1"/>
</dbReference>
<dbReference type="SUPFAM" id="SSF53795">
    <property type="entry name" value="PEP carboxykinase-like"/>
    <property type="match status" value="1"/>
</dbReference>
<accession>A0A1L6MVT7</accession>
<keyword evidence="2" id="KW-1185">Reference proteome</keyword>
<protein>
    <recommendedName>
        <fullName evidence="3">HPr kinase/phosphorylase C-terminal domain-containing protein</fullName>
    </recommendedName>
</protein>
<sequence length="308" mass="35051">MFFLFPLASFLFHTHDFSRKSMTILKEKEEEIVWLVEQHNSRELFGRIGRQGDYLLADFPGYGRLKAKQDGTAYSWTPASNAPSWLLEKFFRSHLEALLRHLNGKMTLHGGAVSIHGQAIALIGASGHGKSTLTAVLCQDEDVSLLADDTVAIEWQNGHPYILPTQTVTWLRDDAVEYLSLPSHSAYAPGYKIPLFPPRQTSELTHLRALIELQWAPGGTDPLLTLTKGRQHFLGIATHLFRFALHEPVHIRNEFQQIELLANQVPFYILSRPLCFSTLRESIYLLKKLVNPFQTKTQTNKNLSFKKF</sequence>
<dbReference type="STRING" id="1882918.BCY86_01710"/>
<evidence type="ECO:0000313" key="2">
    <source>
        <dbReference type="Proteomes" id="UP000185544"/>
    </source>
</evidence>
<evidence type="ECO:0000313" key="1">
    <source>
        <dbReference type="EMBL" id="APR99537.1"/>
    </source>
</evidence>
<dbReference type="Proteomes" id="UP000185544">
    <property type="component" value="Chromosome"/>
</dbReference>
<dbReference type="AlphaFoldDB" id="A0A1L6MVT7"/>
<dbReference type="EMBL" id="CP016908">
    <property type="protein sequence ID" value="APR99537.1"/>
    <property type="molecule type" value="Genomic_DNA"/>
</dbReference>
<name>A0A1L6MVT7_9BACT</name>
<dbReference type="Gene3D" id="3.40.50.300">
    <property type="entry name" value="P-loop containing nucleotide triphosphate hydrolases"/>
    <property type="match status" value="1"/>
</dbReference>
<gene>
    <name evidence="1" type="ORF">BCY86_01710</name>
</gene>